<keyword evidence="6" id="KW-1185">Reference proteome</keyword>
<sequence>MKLTVIRPIYVEGKVLVEGDVFETLEQHGRELVQKGYAITVATADVGQKSEQPEDKPKGKGRSK</sequence>
<dbReference type="OrthoDB" id="7018475at2"/>
<evidence type="ECO:0000313" key="3">
    <source>
        <dbReference type="EMBL" id="MDV7023711.1"/>
    </source>
</evidence>
<feature type="region of interest" description="Disordered" evidence="1">
    <location>
        <begin position="44"/>
        <end position="64"/>
    </location>
</feature>
<evidence type="ECO:0000313" key="4">
    <source>
        <dbReference type="EMBL" id="RSE29214.1"/>
    </source>
</evidence>
<proteinExistence type="predicted"/>
<dbReference type="Pfam" id="PF23843">
    <property type="entry name" value="DUF7210"/>
    <property type="match status" value="1"/>
</dbReference>
<dbReference type="RefSeq" id="WP_125292262.1">
    <property type="nucleotide sequence ID" value="NZ_JAWLOF010000009.1"/>
</dbReference>
<reference evidence="4 5" key="1">
    <citation type="submission" date="2018-10" db="EMBL/GenBank/DDBJ databases">
        <title>Transmission dynamics of multidrug resistant bacteria on intensive care unit surfaces.</title>
        <authorList>
            <person name="D'Souza A.W."/>
            <person name="Potter R.F."/>
            <person name="Wallace M."/>
            <person name="Shupe A."/>
            <person name="Patel S."/>
            <person name="Sun S."/>
            <person name="Gul D."/>
            <person name="Kwon J.H."/>
            <person name="Andleeb S."/>
            <person name="Burnham C.-A.D."/>
            <person name="Dantas G."/>
        </authorList>
    </citation>
    <scope>NUCLEOTIDE SEQUENCE [LARGE SCALE GENOMIC DNA]</scope>
    <source>
        <strain evidence="4 5">AS_373</strain>
    </source>
</reference>
<gene>
    <name evidence="4" type="ORF">EGT71_01455</name>
    <name evidence="3" type="ORF">R4P48_13630</name>
</gene>
<comment type="caution">
    <text evidence="4">The sequence shown here is derived from an EMBL/GenBank/DDBJ whole genome shotgun (WGS) entry which is preliminary data.</text>
</comment>
<dbReference type="EMBL" id="JAWLOF010000009">
    <property type="protein sequence ID" value="MDV7023711.1"/>
    <property type="molecule type" value="Genomic_DNA"/>
</dbReference>
<dbReference type="InterPro" id="IPR055634">
    <property type="entry name" value="DUF7210"/>
</dbReference>
<evidence type="ECO:0000313" key="5">
    <source>
        <dbReference type="Proteomes" id="UP000275331"/>
    </source>
</evidence>
<reference evidence="3 6" key="2">
    <citation type="submission" date="2023-10" db="EMBL/GenBank/DDBJ databases">
        <authorList>
            <person name="Dale J."/>
        </authorList>
    </citation>
    <scope>NUCLEOTIDE SEQUENCE [LARGE SCALE GENOMIC DNA]</scope>
    <source>
        <strain evidence="3 6">2023EL-00970</strain>
    </source>
</reference>
<evidence type="ECO:0000259" key="2">
    <source>
        <dbReference type="Pfam" id="PF23843"/>
    </source>
</evidence>
<dbReference type="Proteomes" id="UP001187066">
    <property type="component" value="Unassembled WGS sequence"/>
</dbReference>
<organism evidence="4 5">
    <name type="scientific">Atlantibacter subterraneus</name>
    <dbReference type="NCBI Taxonomy" id="255519"/>
    <lineage>
        <taxon>Bacteria</taxon>
        <taxon>Pseudomonadati</taxon>
        <taxon>Pseudomonadota</taxon>
        <taxon>Gammaproteobacteria</taxon>
        <taxon>Enterobacterales</taxon>
        <taxon>Enterobacteriaceae</taxon>
        <taxon>Atlantibacter</taxon>
    </lineage>
</organism>
<evidence type="ECO:0000313" key="6">
    <source>
        <dbReference type="Proteomes" id="UP001187066"/>
    </source>
</evidence>
<dbReference type="EMBL" id="RHXB01000001">
    <property type="protein sequence ID" value="RSE29214.1"/>
    <property type="molecule type" value="Genomic_DNA"/>
</dbReference>
<dbReference type="Proteomes" id="UP000275331">
    <property type="component" value="Unassembled WGS sequence"/>
</dbReference>
<evidence type="ECO:0000256" key="1">
    <source>
        <dbReference type="SAM" id="MobiDB-lite"/>
    </source>
</evidence>
<feature type="domain" description="DUF7210" evidence="2">
    <location>
        <begin position="1"/>
        <end position="38"/>
    </location>
</feature>
<name>A0A3R9GEG2_9ENTR</name>
<dbReference type="AlphaFoldDB" id="A0A3R9GEG2"/>
<accession>A0A3R9GEG2</accession>
<protein>
    <recommendedName>
        <fullName evidence="2">DUF7210 domain-containing protein</fullName>
    </recommendedName>
</protein>